<evidence type="ECO:0000313" key="2">
    <source>
        <dbReference type="EMBL" id="OMH29324.1"/>
    </source>
</evidence>
<feature type="domain" description="Polysaccharide pyruvyl transferase" evidence="1">
    <location>
        <begin position="192"/>
        <end position="229"/>
    </location>
</feature>
<keyword evidence="3" id="KW-1185">Reference proteome</keyword>
<reference evidence="2 3" key="1">
    <citation type="submission" date="2016-12" db="EMBL/GenBank/DDBJ databases">
        <title>Draft genome of Tersicoccus phoenicis 1P05MA.</title>
        <authorList>
            <person name="Nakajima Y."/>
            <person name="Yoshizawa S."/>
            <person name="Nakamura K."/>
            <person name="Ogura Y."/>
            <person name="Hayashi T."/>
            <person name="Kogure K."/>
        </authorList>
    </citation>
    <scope>NUCLEOTIDE SEQUENCE [LARGE SCALE GENOMIC DNA]</scope>
    <source>
        <strain evidence="2 3">1p05MA</strain>
    </source>
</reference>
<evidence type="ECO:0000259" key="1">
    <source>
        <dbReference type="Pfam" id="PF04230"/>
    </source>
</evidence>
<evidence type="ECO:0000313" key="3">
    <source>
        <dbReference type="Proteomes" id="UP000187085"/>
    </source>
</evidence>
<name>A0A1R1LPC4_9MICC</name>
<sequence>MRALVVGWSSVEHGEATAGDVLAMRAVTDTLTAAGIAHDVAWSAVMRPAGGLALVDADPHAYSHLVFCCGPATGAPIADLHEAYAHATRIAVGVSVLDHDDPVTAGFHTVIARDEPGATPHRDLSARIQAAGAGPERTPVLGVYLTGEQGEYGASRRHDAVTGALTDWLNRLDAAVLPLDTRLDPRDWRMPSTAAQVDAVMARVDVVVTMRMHGLALALRQGVPVLAVDPVAGGGKVTAQARAWDWAALIDADDVSPGTLQSRLTWCLSSAGRDAAAERRDWPPSGQDQLDRLLAALR</sequence>
<dbReference type="Pfam" id="PF04230">
    <property type="entry name" value="PS_pyruv_trans"/>
    <property type="match status" value="1"/>
</dbReference>
<keyword evidence="2" id="KW-0808">Transferase</keyword>
<dbReference type="RefSeq" id="WP_076700842.1">
    <property type="nucleotide sequence ID" value="NZ_MRDE01000006.1"/>
</dbReference>
<dbReference type="OrthoDB" id="1491277at2"/>
<organism evidence="2 3">
    <name type="scientific">Tersicoccus phoenicis</name>
    <dbReference type="NCBI Taxonomy" id="554083"/>
    <lineage>
        <taxon>Bacteria</taxon>
        <taxon>Bacillati</taxon>
        <taxon>Actinomycetota</taxon>
        <taxon>Actinomycetes</taxon>
        <taxon>Micrococcales</taxon>
        <taxon>Micrococcaceae</taxon>
        <taxon>Tersicoccus</taxon>
    </lineage>
</organism>
<dbReference type="InterPro" id="IPR007345">
    <property type="entry name" value="Polysacch_pyruvyl_Trfase"/>
</dbReference>
<dbReference type="GO" id="GO:0016740">
    <property type="term" value="F:transferase activity"/>
    <property type="evidence" value="ECO:0007669"/>
    <property type="project" value="UniProtKB-KW"/>
</dbReference>
<protein>
    <submittedName>
        <fullName evidence="2">Polysaccharide pyruvyl transferase</fullName>
    </submittedName>
</protein>
<dbReference type="Proteomes" id="UP000187085">
    <property type="component" value="Unassembled WGS sequence"/>
</dbReference>
<gene>
    <name evidence="2" type="ORF">BKD30_01155</name>
</gene>
<dbReference type="AlphaFoldDB" id="A0A1R1LPC4"/>
<proteinExistence type="predicted"/>
<dbReference type="STRING" id="554083.BKD30_01155"/>
<comment type="caution">
    <text evidence="2">The sequence shown here is derived from an EMBL/GenBank/DDBJ whole genome shotgun (WGS) entry which is preliminary data.</text>
</comment>
<accession>A0A1R1LPC4</accession>
<dbReference type="EMBL" id="MRDE01000006">
    <property type="protein sequence ID" value="OMH29324.1"/>
    <property type="molecule type" value="Genomic_DNA"/>
</dbReference>